<dbReference type="PANTHER" id="PTHR11851">
    <property type="entry name" value="METALLOPROTEASE"/>
    <property type="match status" value="1"/>
</dbReference>
<keyword evidence="3" id="KW-0496">Mitochondrion</keyword>
<organism evidence="6 7">
    <name type="scientific">Clupea harengus</name>
    <name type="common">Atlantic herring</name>
    <dbReference type="NCBI Taxonomy" id="7950"/>
    <lineage>
        <taxon>Eukaryota</taxon>
        <taxon>Metazoa</taxon>
        <taxon>Chordata</taxon>
        <taxon>Craniata</taxon>
        <taxon>Vertebrata</taxon>
        <taxon>Euteleostomi</taxon>
        <taxon>Actinopterygii</taxon>
        <taxon>Neopterygii</taxon>
        <taxon>Teleostei</taxon>
        <taxon>Clupei</taxon>
        <taxon>Clupeiformes</taxon>
        <taxon>Clupeoidei</taxon>
        <taxon>Clupeidae</taxon>
        <taxon>Clupea</taxon>
    </lineage>
</organism>
<keyword evidence="2" id="KW-0809">Transit peptide</keyword>
<dbReference type="InterPro" id="IPR007863">
    <property type="entry name" value="Peptidase_M16_C"/>
</dbReference>
<dbReference type="Proteomes" id="UP000515152">
    <property type="component" value="Chromosome 1"/>
</dbReference>
<evidence type="ECO:0000259" key="5">
    <source>
        <dbReference type="Pfam" id="PF05193"/>
    </source>
</evidence>
<accession>A0A8M1KLC3</accession>
<dbReference type="OrthoDB" id="6369905at2759"/>
<evidence type="ECO:0000256" key="1">
    <source>
        <dbReference type="ARBA" id="ARBA00004173"/>
    </source>
</evidence>
<evidence type="ECO:0000256" key="2">
    <source>
        <dbReference type="ARBA" id="ARBA00022946"/>
    </source>
</evidence>
<evidence type="ECO:0000256" key="3">
    <source>
        <dbReference type="ARBA" id="ARBA00023128"/>
    </source>
</evidence>
<dbReference type="Pfam" id="PF05193">
    <property type="entry name" value="Peptidase_M16_C"/>
    <property type="match status" value="1"/>
</dbReference>
<dbReference type="GO" id="GO:0005739">
    <property type="term" value="C:mitochondrion"/>
    <property type="evidence" value="ECO:0007669"/>
    <property type="project" value="UniProtKB-SubCell"/>
</dbReference>
<evidence type="ECO:0000313" key="6">
    <source>
        <dbReference type="Proteomes" id="UP000515152"/>
    </source>
</evidence>
<dbReference type="KEGG" id="char:105898829"/>
<dbReference type="AlphaFoldDB" id="A0A8M1KLC3"/>
<name>A0A8M1KLC3_CLUHA</name>
<dbReference type="Pfam" id="PF00675">
    <property type="entry name" value="Peptidase_M16"/>
    <property type="match status" value="1"/>
</dbReference>
<feature type="domain" description="Peptidase M16 N-terminal" evidence="4">
    <location>
        <begin position="58"/>
        <end position="203"/>
    </location>
</feature>
<sequence length="462" mass="48931">MTVHNLIVFPSSQRRCYAAARRSSLTEPLSVNPRNAPSKPVFQPQDIQVSKLPSGLLIASLENYSPVSKIGVFVKAGSRYETPDNVGLTHVLRLAANLTTKGASAFRICRGVEAVGGSLSVTSSREHMVYSAECLRDNLDTVLEYLIHMITGPEFRPWEVSDLTSRVKIDKAMASQCPQIGVVEKLHEAAYKNALSNSLYCPDFRVGNVSSDQLLSFVENNYTSARMAVVGLGVKHSVLKQMGEQYLSIGRGAGAPGAKALYRGGELRMQCSDGLVHALVASEAAATGSAEANAFTVLQRVLGAGPHVKRGANIGSKLSQGIAKATTQPFDATAFSSTYSDSGLFGIYTVSQYDAAGEVIRAALAQVTAVADGGLSAEDLARAKNQMKAEYLMSLEATEGLLEEVGAQLLASGAYGSPEAVLQSIDSITSSDVVNAAKKFVSGKKTMASSGHLVNTPFVDEL</sequence>
<dbReference type="RefSeq" id="XP_042564856.1">
    <property type="nucleotide sequence ID" value="XM_042708922.1"/>
</dbReference>
<evidence type="ECO:0000259" key="4">
    <source>
        <dbReference type="Pfam" id="PF00675"/>
    </source>
</evidence>
<protein>
    <submittedName>
        <fullName evidence="7">Cytochrome b-c1 complex subunit 2, mitochondrial</fullName>
    </submittedName>
</protein>
<dbReference type="FunFam" id="3.30.830.10:FF:000039">
    <property type="entry name" value="Ubiquinol-cytochrome c reductase core subunit 2"/>
    <property type="match status" value="1"/>
</dbReference>
<feature type="domain" description="Peptidase M16 C-terminal" evidence="5">
    <location>
        <begin position="208"/>
        <end position="387"/>
    </location>
</feature>
<dbReference type="GeneID" id="105898829"/>
<keyword evidence="6" id="KW-1185">Reference proteome</keyword>
<dbReference type="InterPro" id="IPR011765">
    <property type="entry name" value="Pept_M16_N"/>
</dbReference>
<gene>
    <name evidence="7" type="primary">LOC105898829</name>
</gene>
<dbReference type="InterPro" id="IPR050361">
    <property type="entry name" value="MPP/UQCRC_Complex"/>
</dbReference>
<dbReference type="FunFam" id="3.30.830.10:FF:000021">
    <property type="entry name" value="Cytochrome b-c1 complex subunit 2"/>
    <property type="match status" value="1"/>
</dbReference>
<proteinExistence type="predicted"/>
<comment type="subcellular location">
    <subcellularLocation>
        <location evidence="1">Mitochondrion</location>
    </subcellularLocation>
</comment>
<dbReference type="PANTHER" id="PTHR11851:SF226">
    <property type="entry name" value="CYTOCHROME B-C1 COMPLEX SUBUNIT 2, MITOCHONDRIAL"/>
    <property type="match status" value="1"/>
</dbReference>
<dbReference type="GO" id="GO:0016020">
    <property type="term" value="C:membrane"/>
    <property type="evidence" value="ECO:0007669"/>
    <property type="project" value="UniProtKB-ARBA"/>
</dbReference>
<evidence type="ECO:0000313" key="7">
    <source>
        <dbReference type="RefSeq" id="XP_042564856.1"/>
    </source>
</evidence>
<reference evidence="7" key="1">
    <citation type="submission" date="2025-08" db="UniProtKB">
        <authorList>
            <consortium name="RefSeq"/>
        </authorList>
    </citation>
    <scope>IDENTIFICATION</scope>
</reference>